<proteinExistence type="predicted"/>
<gene>
    <name evidence="2" type="ORF">PR048_025464</name>
</gene>
<evidence type="ECO:0000313" key="3">
    <source>
        <dbReference type="Proteomes" id="UP001159363"/>
    </source>
</evidence>
<feature type="compositionally biased region" description="Basic and acidic residues" evidence="1">
    <location>
        <begin position="86"/>
        <end position="101"/>
    </location>
</feature>
<name>A0ABQ9GRF9_9NEOP</name>
<evidence type="ECO:0000256" key="1">
    <source>
        <dbReference type="SAM" id="MobiDB-lite"/>
    </source>
</evidence>
<sequence length="1044" mass="118388">MRLRQLCWCVIGRCRILAKKRYSVYGPNREPVVGWDRSVICRYEQAELRRLAGGGEGTKGLAFRGQKEGKAKQQLQISPPPGPGGKVERSPCKSELAEEMKSGGPLREGMLGRREEGVEFGHAGDATFKYEINFVELPRISNETRGRGGVVVRQPTSNQGASGSFPARSFPGFSHLRIVPDDTAGRRVFSGISRLPRPFIPPAAPHSSHFTLIGYQYLDVKGAATKNSTRVTKSEDQHMKWHFCVHVPFLQRHGQRSNQDAALAARSNLALLLPQTRDSRRCLRIRASETLGRGGTVFPRYSRPRTESVCRVYEHDNNTNRFRPLTAGESWYIGIVDYPAEKLVLSLEEMQPRIWDQWIKERLAERHAGILRPRRTDECEDRHLVRMAITDHATIPNTLTQEFRHLALLACASTNVCSIKASYEWYVIVFTEEYPSSACSITMSHPCLDGALCTILPAQHLEIWLETREIRKCNHLVSSYAMERHRIPDPLVPSLHRWYAGQQPTVSSHRCWSLMLPLIIRANLVPRTSGTMRDCMWHTLSYGSWMATMSHYFLGLRVHCISRQSTPATTTGEFWAHIATTWVEKHSRWTYEISSSQCCVVWQRLLTPVRYTDLQDVVTNGPGKFLRFQIRKLYVANVTALHSWVLLIFFFCNGKNKSARARVAKINIHKVWGPCWWTKSVVERFKEAKSAVPIKPREESIGRRALQVVLMGGGGWLKFRGVPPTPLPLFPQNHPNYSHPSTGRVSLTALSPEPFRPSSRRAIDSSEQRFKSRPDVTTLSSSVPASARRVLYFAVVPLPPSDWLPGKRQINKLLREIPGAIVGGQKGLWSQSCRNDINNLIKATSHVTGPQKELPHPHIPTPFPLNHPPTTGKMWEIFPAQNNREILLRWLAKLAASPWVVWAHEAVRPELVKQVHAGWKQLRCRHFDVNASLRGDRGMRINSLIASTRKALNWRAVLPSMPRLYTLIHGIMSTFESPAEDLLECTLGILPPYGGASRQCNLVTNDTSEIDAISFYRVTRRRRDRGLELPLCVRSVHTAARDDW</sequence>
<protein>
    <submittedName>
        <fullName evidence="2">Uncharacterized protein</fullName>
    </submittedName>
</protein>
<evidence type="ECO:0000313" key="2">
    <source>
        <dbReference type="EMBL" id="KAJ8874598.1"/>
    </source>
</evidence>
<feature type="region of interest" description="Disordered" evidence="1">
    <location>
        <begin position="756"/>
        <end position="779"/>
    </location>
</feature>
<keyword evidence="3" id="KW-1185">Reference proteome</keyword>
<dbReference type="EMBL" id="JARBHB010000010">
    <property type="protein sequence ID" value="KAJ8874598.1"/>
    <property type="molecule type" value="Genomic_DNA"/>
</dbReference>
<dbReference type="Proteomes" id="UP001159363">
    <property type="component" value="Chromosome 9"/>
</dbReference>
<feature type="compositionally biased region" description="Basic and acidic residues" evidence="1">
    <location>
        <begin position="761"/>
        <end position="774"/>
    </location>
</feature>
<accession>A0ABQ9GRF9</accession>
<organism evidence="2 3">
    <name type="scientific">Dryococelus australis</name>
    <dbReference type="NCBI Taxonomy" id="614101"/>
    <lineage>
        <taxon>Eukaryota</taxon>
        <taxon>Metazoa</taxon>
        <taxon>Ecdysozoa</taxon>
        <taxon>Arthropoda</taxon>
        <taxon>Hexapoda</taxon>
        <taxon>Insecta</taxon>
        <taxon>Pterygota</taxon>
        <taxon>Neoptera</taxon>
        <taxon>Polyneoptera</taxon>
        <taxon>Phasmatodea</taxon>
        <taxon>Verophasmatodea</taxon>
        <taxon>Anareolatae</taxon>
        <taxon>Phasmatidae</taxon>
        <taxon>Eurycanthinae</taxon>
        <taxon>Dryococelus</taxon>
    </lineage>
</organism>
<feature type="region of interest" description="Disordered" evidence="1">
    <location>
        <begin position="59"/>
        <end position="109"/>
    </location>
</feature>
<reference evidence="2 3" key="1">
    <citation type="submission" date="2023-02" db="EMBL/GenBank/DDBJ databases">
        <title>LHISI_Scaffold_Assembly.</title>
        <authorList>
            <person name="Stuart O.P."/>
            <person name="Cleave R."/>
            <person name="Magrath M.J.L."/>
            <person name="Mikheyev A.S."/>
        </authorList>
    </citation>
    <scope>NUCLEOTIDE SEQUENCE [LARGE SCALE GENOMIC DNA]</scope>
    <source>
        <strain evidence="2">Daus_M_001</strain>
        <tissue evidence="2">Leg muscle</tissue>
    </source>
</reference>
<comment type="caution">
    <text evidence="2">The sequence shown here is derived from an EMBL/GenBank/DDBJ whole genome shotgun (WGS) entry which is preliminary data.</text>
</comment>